<protein>
    <submittedName>
        <fullName evidence="1">Uncharacterized protein</fullName>
    </submittedName>
</protein>
<accession>A0A9D4LS25</accession>
<keyword evidence="2" id="KW-1185">Reference proteome</keyword>
<comment type="caution">
    <text evidence="1">The sequence shown here is derived from an EMBL/GenBank/DDBJ whole genome shotgun (WGS) entry which is preliminary data.</text>
</comment>
<evidence type="ECO:0000313" key="2">
    <source>
        <dbReference type="Proteomes" id="UP000828390"/>
    </source>
</evidence>
<dbReference type="AlphaFoldDB" id="A0A9D4LS25"/>
<evidence type="ECO:0000313" key="1">
    <source>
        <dbReference type="EMBL" id="KAH3863663.1"/>
    </source>
</evidence>
<reference evidence="1" key="2">
    <citation type="submission" date="2020-11" db="EMBL/GenBank/DDBJ databases">
        <authorList>
            <person name="McCartney M.A."/>
            <person name="Auch B."/>
            <person name="Kono T."/>
            <person name="Mallez S."/>
            <person name="Becker A."/>
            <person name="Gohl D.M."/>
            <person name="Silverstein K.A.T."/>
            <person name="Koren S."/>
            <person name="Bechman K.B."/>
            <person name="Herman A."/>
            <person name="Abrahante J.E."/>
            <person name="Garbe J."/>
        </authorList>
    </citation>
    <scope>NUCLEOTIDE SEQUENCE</scope>
    <source>
        <strain evidence="1">Duluth1</strain>
        <tissue evidence="1">Whole animal</tissue>
    </source>
</reference>
<dbReference type="Proteomes" id="UP000828390">
    <property type="component" value="Unassembled WGS sequence"/>
</dbReference>
<organism evidence="1 2">
    <name type="scientific">Dreissena polymorpha</name>
    <name type="common">Zebra mussel</name>
    <name type="synonym">Mytilus polymorpha</name>
    <dbReference type="NCBI Taxonomy" id="45954"/>
    <lineage>
        <taxon>Eukaryota</taxon>
        <taxon>Metazoa</taxon>
        <taxon>Spiralia</taxon>
        <taxon>Lophotrochozoa</taxon>
        <taxon>Mollusca</taxon>
        <taxon>Bivalvia</taxon>
        <taxon>Autobranchia</taxon>
        <taxon>Heteroconchia</taxon>
        <taxon>Euheterodonta</taxon>
        <taxon>Imparidentia</taxon>
        <taxon>Neoheterodontei</taxon>
        <taxon>Myida</taxon>
        <taxon>Dreissenoidea</taxon>
        <taxon>Dreissenidae</taxon>
        <taxon>Dreissena</taxon>
    </lineage>
</organism>
<dbReference type="EMBL" id="JAIWYP010000002">
    <property type="protein sequence ID" value="KAH3863663.1"/>
    <property type="molecule type" value="Genomic_DNA"/>
</dbReference>
<gene>
    <name evidence="1" type="ORF">DPMN_026652</name>
</gene>
<reference evidence="1" key="1">
    <citation type="journal article" date="2019" name="bioRxiv">
        <title>The Genome of the Zebra Mussel, Dreissena polymorpha: A Resource for Invasive Species Research.</title>
        <authorList>
            <person name="McCartney M.A."/>
            <person name="Auch B."/>
            <person name="Kono T."/>
            <person name="Mallez S."/>
            <person name="Zhang Y."/>
            <person name="Obille A."/>
            <person name="Becker A."/>
            <person name="Abrahante J.E."/>
            <person name="Garbe J."/>
            <person name="Badalamenti J.P."/>
            <person name="Herman A."/>
            <person name="Mangelson H."/>
            <person name="Liachko I."/>
            <person name="Sullivan S."/>
            <person name="Sone E.D."/>
            <person name="Koren S."/>
            <person name="Silverstein K.A.T."/>
            <person name="Beckman K.B."/>
            <person name="Gohl D.M."/>
        </authorList>
    </citation>
    <scope>NUCLEOTIDE SEQUENCE</scope>
    <source>
        <strain evidence="1">Duluth1</strain>
        <tissue evidence="1">Whole animal</tissue>
    </source>
</reference>
<sequence length="61" mass="7017">MNVNGRNFLKVDTVVEELTFVFHVLLNYDSAVHDLFHFAPPSSESSLQIRQQLLGLTWRSV</sequence>
<proteinExistence type="predicted"/>
<name>A0A9D4LS25_DREPO</name>